<sequence>MALEKEHYVEALEYNEIIVLLSDAQLLKTMLNDGSGYPKLMKEFMKLRYTSRNVGALSHQLVVDATASLWRDDDMMILKKGYCFQLVFIRSRVILCSLVYSEGCDLKKLCFIP</sequence>
<reference evidence="1 2" key="1">
    <citation type="submission" date="2023-01" db="EMBL/GenBank/DDBJ databases">
        <authorList>
            <person name="Kreplak J."/>
        </authorList>
    </citation>
    <scope>NUCLEOTIDE SEQUENCE [LARGE SCALE GENOMIC DNA]</scope>
</reference>
<dbReference type="Proteomes" id="UP001157006">
    <property type="component" value="Chromosome 2"/>
</dbReference>
<dbReference type="AlphaFoldDB" id="A0AAV0ZI76"/>
<evidence type="ECO:0000313" key="2">
    <source>
        <dbReference type="Proteomes" id="UP001157006"/>
    </source>
</evidence>
<accession>A0AAV0ZI76</accession>
<keyword evidence="2" id="KW-1185">Reference proteome</keyword>
<proteinExistence type="predicted"/>
<protein>
    <submittedName>
        <fullName evidence="1">Uncharacterized protein</fullName>
    </submittedName>
</protein>
<gene>
    <name evidence="1" type="ORF">VFH_II122920</name>
</gene>
<evidence type="ECO:0000313" key="1">
    <source>
        <dbReference type="EMBL" id="CAI8598340.1"/>
    </source>
</evidence>
<dbReference type="EMBL" id="OX451737">
    <property type="protein sequence ID" value="CAI8598340.1"/>
    <property type="molecule type" value="Genomic_DNA"/>
</dbReference>
<organism evidence="1 2">
    <name type="scientific">Vicia faba</name>
    <name type="common">Broad bean</name>
    <name type="synonym">Faba vulgaris</name>
    <dbReference type="NCBI Taxonomy" id="3906"/>
    <lineage>
        <taxon>Eukaryota</taxon>
        <taxon>Viridiplantae</taxon>
        <taxon>Streptophyta</taxon>
        <taxon>Embryophyta</taxon>
        <taxon>Tracheophyta</taxon>
        <taxon>Spermatophyta</taxon>
        <taxon>Magnoliopsida</taxon>
        <taxon>eudicotyledons</taxon>
        <taxon>Gunneridae</taxon>
        <taxon>Pentapetalae</taxon>
        <taxon>rosids</taxon>
        <taxon>fabids</taxon>
        <taxon>Fabales</taxon>
        <taxon>Fabaceae</taxon>
        <taxon>Papilionoideae</taxon>
        <taxon>50 kb inversion clade</taxon>
        <taxon>NPAAA clade</taxon>
        <taxon>Hologalegina</taxon>
        <taxon>IRL clade</taxon>
        <taxon>Fabeae</taxon>
        <taxon>Vicia</taxon>
    </lineage>
</organism>
<name>A0AAV0ZI76_VICFA</name>